<evidence type="ECO:0000313" key="2">
    <source>
        <dbReference type="EMBL" id="CAF4287096.1"/>
    </source>
</evidence>
<name>A0A820GZY3_9BILA</name>
<evidence type="ECO:0000256" key="1">
    <source>
        <dbReference type="SAM" id="Phobius"/>
    </source>
</evidence>
<organism evidence="2 3">
    <name type="scientific">Adineta steineri</name>
    <dbReference type="NCBI Taxonomy" id="433720"/>
    <lineage>
        <taxon>Eukaryota</taxon>
        <taxon>Metazoa</taxon>
        <taxon>Spiralia</taxon>
        <taxon>Gnathifera</taxon>
        <taxon>Rotifera</taxon>
        <taxon>Eurotatoria</taxon>
        <taxon>Bdelloidea</taxon>
        <taxon>Adinetida</taxon>
        <taxon>Adinetidae</taxon>
        <taxon>Adineta</taxon>
    </lineage>
</organism>
<dbReference type="EMBL" id="CAJOBB010013191">
    <property type="protein sequence ID" value="CAF4287096.1"/>
    <property type="molecule type" value="Genomic_DNA"/>
</dbReference>
<accession>A0A820GZY3</accession>
<proteinExistence type="predicted"/>
<comment type="caution">
    <text evidence="2">The sequence shown here is derived from an EMBL/GenBank/DDBJ whole genome shotgun (WGS) entry which is preliminary data.</text>
</comment>
<sequence>SLVLEKLFLKILTRLAPIGADGVRGAASSSSSPIETTSITITNTLTNNVNPSKKTYIIVLSTVIPTVVILLAIGIVRWKRSSSSKRNSTTGSRAFTDINKRRKANVNFELEPMDGEYSSTF</sequence>
<protein>
    <submittedName>
        <fullName evidence="2">Uncharacterized protein</fullName>
    </submittedName>
</protein>
<evidence type="ECO:0000313" key="3">
    <source>
        <dbReference type="Proteomes" id="UP000663868"/>
    </source>
</evidence>
<feature type="transmembrane region" description="Helical" evidence="1">
    <location>
        <begin position="55"/>
        <end position="76"/>
    </location>
</feature>
<keyword evidence="1" id="KW-0472">Membrane</keyword>
<keyword evidence="1" id="KW-0812">Transmembrane</keyword>
<dbReference type="AlphaFoldDB" id="A0A820GZY3"/>
<gene>
    <name evidence="2" type="ORF">KXQ929_LOCUS44775</name>
</gene>
<keyword evidence="1" id="KW-1133">Transmembrane helix</keyword>
<feature type="non-terminal residue" evidence="2">
    <location>
        <position position="1"/>
    </location>
</feature>
<dbReference type="Proteomes" id="UP000663868">
    <property type="component" value="Unassembled WGS sequence"/>
</dbReference>
<reference evidence="2" key="1">
    <citation type="submission" date="2021-02" db="EMBL/GenBank/DDBJ databases">
        <authorList>
            <person name="Nowell W R."/>
        </authorList>
    </citation>
    <scope>NUCLEOTIDE SEQUENCE</scope>
</reference>